<protein>
    <submittedName>
        <fullName evidence="4">Aldose 1-epimerase family protein</fullName>
    </submittedName>
</protein>
<dbReference type="EMBL" id="JNHM01000014">
    <property type="protein sequence ID" value="KDS55136.1"/>
    <property type="molecule type" value="Genomic_DNA"/>
</dbReference>
<gene>
    <name evidence="4" type="ORF">M099_1339</name>
</gene>
<dbReference type="InterPro" id="IPR008183">
    <property type="entry name" value="Aldose_1/G6P_1-epimerase"/>
</dbReference>
<dbReference type="RefSeq" id="WP_005841577.1">
    <property type="nucleotide sequence ID" value="NZ_JNHM01000014.1"/>
</dbReference>
<dbReference type="GeneID" id="5304761"/>
<dbReference type="GO" id="GO:0016853">
    <property type="term" value="F:isomerase activity"/>
    <property type="evidence" value="ECO:0007669"/>
    <property type="project" value="InterPro"/>
</dbReference>
<organism evidence="4 5">
    <name type="scientific">Phocaeicola vulgatus str. 3975 RP4</name>
    <dbReference type="NCBI Taxonomy" id="1339352"/>
    <lineage>
        <taxon>Bacteria</taxon>
        <taxon>Pseudomonadati</taxon>
        <taxon>Bacteroidota</taxon>
        <taxon>Bacteroidia</taxon>
        <taxon>Bacteroidales</taxon>
        <taxon>Bacteroidaceae</taxon>
        <taxon>Phocaeicola</taxon>
    </lineage>
</organism>
<dbReference type="Pfam" id="PF01263">
    <property type="entry name" value="Aldose_epim"/>
    <property type="match status" value="1"/>
</dbReference>
<proteinExistence type="predicted"/>
<evidence type="ECO:0000256" key="2">
    <source>
        <dbReference type="ARBA" id="ARBA00011245"/>
    </source>
</evidence>
<dbReference type="InterPro" id="IPR011013">
    <property type="entry name" value="Gal_mutarotase_sf_dom"/>
</dbReference>
<dbReference type="PANTHER" id="PTHR11122">
    <property type="entry name" value="APOSPORY-ASSOCIATED PROTEIN C-RELATED"/>
    <property type="match status" value="1"/>
</dbReference>
<evidence type="ECO:0000256" key="1">
    <source>
        <dbReference type="ARBA" id="ARBA00001913"/>
    </source>
</evidence>
<evidence type="ECO:0000256" key="3">
    <source>
        <dbReference type="ARBA" id="ARBA00022837"/>
    </source>
</evidence>
<dbReference type="PATRIC" id="fig|1339352.3.peg.1298"/>
<evidence type="ECO:0000313" key="5">
    <source>
        <dbReference type="Proteomes" id="UP000027661"/>
    </source>
</evidence>
<dbReference type="CDD" id="cd09024">
    <property type="entry name" value="Aldose_epim_lacX"/>
    <property type="match status" value="1"/>
</dbReference>
<dbReference type="SUPFAM" id="SSF74650">
    <property type="entry name" value="Galactose mutarotase-like"/>
    <property type="match status" value="1"/>
</dbReference>
<dbReference type="Gene3D" id="2.70.98.10">
    <property type="match status" value="1"/>
</dbReference>
<dbReference type="PANTHER" id="PTHR11122:SF13">
    <property type="entry name" value="GLUCOSE-6-PHOSPHATE 1-EPIMERASE"/>
    <property type="match status" value="1"/>
</dbReference>
<dbReference type="InterPro" id="IPR037481">
    <property type="entry name" value="LacX"/>
</dbReference>
<name>A0A069STM8_PHOVU</name>
<sequence length="291" mass="33986">METLSNSILTVQIAEHGAELQSIKKDGKEYLWQGDAKFWGRRSPVLFPIVGRVWNNKYRHAGNTYEIGQHGFARDMDFKLTYKEDKGAVYWLESTPDTLGKFPFPFRLLVGYLLEENKITVKWRVENLGAMDMYFQIGAHPAFYFPEFDAATKDRGFFVFDRKSDLEYIMPTEKGCVSPERHVLKLNKEGLMPIDIHTFDCDTYIFDNKQLKKITLLDKKKKPHISLEFNSPLVALWSPTKTHPDCPFVCIEPWYGRCDSVGYSGELKDREWIQKLEPKETFDVEYKIIIE</sequence>
<dbReference type="Proteomes" id="UP000027661">
    <property type="component" value="Unassembled WGS sequence"/>
</dbReference>
<dbReference type="GO" id="GO:0030246">
    <property type="term" value="F:carbohydrate binding"/>
    <property type="evidence" value="ECO:0007669"/>
    <property type="project" value="InterPro"/>
</dbReference>
<reference evidence="4 5" key="1">
    <citation type="submission" date="2014-04" db="EMBL/GenBank/DDBJ databases">
        <authorList>
            <person name="Sears C."/>
            <person name="Carroll K."/>
            <person name="Sack B.R."/>
            <person name="Qadri F."/>
            <person name="Myers L.L."/>
            <person name="Chung G.-T."/>
            <person name="Escheverria P."/>
            <person name="Fraser C.M."/>
            <person name="Sadzewicz L."/>
            <person name="Shefchek K.A."/>
            <person name="Tallon L."/>
            <person name="Das S.P."/>
            <person name="Daugherty S."/>
            <person name="Mongodin E.F."/>
        </authorList>
    </citation>
    <scope>NUCLEOTIDE SEQUENCE [LARGE SCALE GENOMIC DNA]</scope>
    <source>
        <strain evidence="4 5">3975 RP4</strain>
    </source>
</reference>
<comment type="cofactor">
    <cofactor evidence="1">
        <name>Ca(2+)</name>
        <dbReference type="ChEBI" id="CHEBI:29108"/>
    </cofactor>
</comment>
<dbReference type="AlphaFoldDB" id="A0A069STM8"/>
<comment type="caution">
    <text evidence="4">The sequence shown here is derived from an EMBL/GenBank/DDBJ whole genome shotgun (WGS) entry which is preliminary data.</text>
</comment>
<accession>A0A069STM8</accession>
<keyword evidence="3" id="KW-0106">Calcium</keyword>
<dbReference type="InterPro" id="IPR014718">
    <property type="entry name" value="GH-type_carb-bd"/>
</dbReference>
<dbReference type="GO" id="GO:0005975">
    <property type="term" value="P:carbohydrate metabolic process"/>
    <property type="evidence" value="ECO:0007669"/>
    <property type="project" value="InterPro"/>
</dbReference>
<comment type="subunit">
    <text evidence="2">Monomer.</text>
</comment>
<evidence type="ECO:0000313" key="4">
    <source>
        <dbReference type="EMBL" id="KDS55136.1"/>
    </source>
</evidence>